<keyword evidence="3" id="KW-0378">Hydrolase</keyword>
<keyword evidence="2" id="KW-0479">Metal-binding</keyword>
<dbReference type="RefSeq" id="WP_406853726.1">
    <property type="nucleotide sequence ID" value="NZ_CP157484.1"/>
</dbReference>
<reference evidence="6" key="1">
    <citation type="submission" date="2024-05" db="EMBL/GenBank/DDBJ databases">
        <authorList>
            <person name="Kim S."/>
            <person name="Heo J."/>
            <person name="Choi H."/>
            <person name="Choi Y."/>
            <person name="Kwon S.-W."/>
            <person name="Kim Y."/>
        </authorList>
    </citation>
    <scope>NUCLEOTIDE SEQUENCE</scope>
    <source>
        <strain evidence="6">KACC 23698</strain>
    </source>
</reference>
<dbReference type="AlphaFoldDB" id="A0AAU7J9F2"/>
<evidence type="ECO:0000256" key="1">
    <source>
        <dbReference type="ARBA" id="ARBA00001947"/>
    </source>
</evidence>
<evidence type="ECO:0000256" key="5">
    <source>
        <dbReference type="ARBA" id="ARBA00024029"/>
    </source>
</evidence>
<evidence type="ECO:0000256" key="2">
    <source>
        <dbReference type="ARBA" id="ARBA00022723"/>
    </source>
</evidence>
<sequence length="248" mass="27641">MKITDMNWMQVEERVKRDDRCVVPLGSTEQHAYLSLSVDSILSERVATEAAEPLGVPVFPVQPYGLTPYFMAFPGTVTLRLETYAAVIRDILDSLYRTGFRRILLCNGHGGNSPAQTAAVEWMGDNPGASVRFHNWWNAPRTFAKVQEIDKVASHASWMENFPWTRLPNIRGPEVQKPMADLELMRLHDPAGVREVLGDGNFGGLYQRSDEDMLAIWSVAVEETRALIEGPWPEQSGAQAAAAGRSSR</sequence>
<name>A0AAU7J9F2_9HYPH</name>
<dbReference type="PANTHER" id="PTHR35005:SF1">
    <property type="entry name" value="2-AMINO-5-FORMYLAMINO-6-RIBOSYLAMINOPYRIMIDIN-4(3H)-ONE 5'-MONOPHOSPHATE DEFORMYLASE"/>
    <property type="match status" value="1"/>
</dbReference>
<evidence type="ECO:0000313" key="6">
    <source>
        <dbReference type="EMBL" id="XBO36908.1"/>
    </source>
</evidence>
<dbReference type="PANTHER" id="PTHR35005">
    <property type="entry name" value="3-DEHYDRO-SCYLLO-INOSOSE HYDROLASE"/>
    <property type="match status" value="1"/>
</dbReference>
<evidence type="ECO:0000256" key="4">
    <source>
        <dbReference type="ARBA" id="ARBA00022833"/>
    </source>
</evidence>
<dbReference type="InterPro" id="IPR003785">
    <property type="entry name" value="Creatininase/forma_Hydrolase"/>
</dbReference>
<dbReference type="GO" id="GO:0009231">
    <property type="term" value="P:riboflavin biosynthetic process"/>
    <property type="evidence" value="ECO:0007669"/>
    <property type="project" value="TreeGrafter"/>
</dbReference>
<protein>
    <submittedName>
        <fullName evidence="6">Creatininase family protein</fullName>
    </submittedName>
</protein>
<accession>A0AAU7J9F2</accession>
<dbReference type="GO" id="GO:0016811">
    <property type="term" value="F:hydrolase activity, acting on carbon-nitrogen (but not peptide) bonds, in linear amides"/>
    <property type="evidence" value="ECO:0007669"/>
    <property type="project" value="TreeGrafter"/>
</dbReference>
<proteinExistence type="inferred from homology"/>
<dbReference type="InterPro" id="IPR024087">
    <property type="entry name" value="Creatininase-like_sf"/>
</dbReference>
<comment type="similarity">
    <text evidence="5">Belongs to the creatininase superfamily.</text>
</comment>
<dbReference type="EMBL" id="CP157484">
    <property type="protein sequence ID" value="XBO36908.1"/>
    <property type="molecule type" value="Genomic_DNA"/>
</dbReference>
<evidence type="ECO:0000256" key="3">
    <source>
        <dbReference type="ARBA" id="ARBA00022801"/>
    </source>
</evidence>
<comment type="cofactor">
    <cofactor evidence="1">
        <name>Zn(2+)</name>
        <dbReference type="ChEBI" id="CHEBI:29105"/>
    </cofactor>
</comment>
<dbReference type="GO" id="GO:0046872">
    <property type="term" value="F:metal ion binding"/>
    <property type="evidence" value="ECO:0007669"/>
    <property type="project" value="UniProtKB-KW"/>
</dbReference>
<dbReference type="Gene3D" id="3.40.50.10310">
    <property type="entry name" value="Creatininase"/>
    <property type="match status" value="1"/>
</dbReference>
<organism evidence="6">
    <name type="scientific">Alsobacter sp. KACC 23698</name>
    <dbReference type="NCBI Taxonomy" id="3149229"/>
    <lineage>
        <taxon>Bacteria</taxon>
        <taxon>Pseudomonadati</taxon>
        <taxon>Pseudomonadota</taxon>
        <taxon>Alphaproteobacteria</taxon>
        <taxon>Hyphomicrobiales</taxon>
        <taxon>Alsobacteraceae</taxon>
        <taxon>Alsobacter</taxon>
    </lineage>
</organism>
<dbReference type="SUPFAM" id="SSF102215">
    <property type="entry name" value="Creatininase"/>
    <property type="match status" value="1"/>
</dbReference>
<gene>
    <name evidence="6" type="ORF">ABEG18_14285</name>
</gene>
<keyword evidence="4" id="KW-0862">Zinc</keyword>
<dbReference type="Pfam" id="PF02633">
    <property type="entry name" value="Creatininase"/>
    <property type="match status" value="1"/>
</dbReference>